<dbReference type="CDD" id="cd05834">
    <property type="entry name" value="PWWP_HRP"/>
    <property type="match status" value="1"/>
</dbReference>
<dbReference type="Pfam" id="PF11467">
    <property type="entry name" value="LEDGF"/>
    <property type="match status" value="1"/>
</dbReference>
<dbReference type="Proteomes" id="UP000091820">
    <property type="component" value="Unassembled WGS sequence"/>
</dbReference>
<evidence type="ECO:0000256" key="3">
    <source>
        <dbReference type="ARBA" id="ARBA00023054"/>
    </source>
</evidence>
<feature type="compositionally biased region" description="Polar residues" evidence="6">
    <location>
        <begin position="582"/>
        <end position="593"/>
    </location>
</feature>
<organism evidence="8 9">
    <name type="scientific">Glossina brevipalpis</name>
    <dbReference type="NCBI Taxonomy" id="37001"/>
    <lineage>
        <taxon>Eukaryota</taxon>
        <taxon>Metazoa</taxon>
        <taxon>Ecdysozoa</taxon>
        <taxon>Arthropoda</taxon>
        <taxon>Hexapoda</taxon>
        <taxon>Insecta</taxon>
        <taxon>Pterygota</taxon>
        <taxon>Neoptera</taxon>
        <taxon>Endopterygota</taxon>
        <taxon>Diptera</taxon>
        <taxon>Brachycera</taxon>
        <taxon>Muscomorpha</taxon>
        <taxon>Hippoboscoidea</taxon>
        <taxon>Glossinidae</taxon>
        <taxon>Glossina</taxon>
    </lineage>
</organism>
<dbReference type="PANTHER" id="PTHR12550">
    <property type="entry name" value="HEPATOMA-DERIVED GROWTH FACTOR-RELATED"/>
    <property type="match status" value="1"/>
</dbReference>
<evidence type="ECO:0000256" key="2">
    <source>
        <dbReference type="ARBA" id="ARBA00005309"/>
    </source>
</evidence>
<evidence type="ECO:0000256" key="4">
    <source>
        <dbReference type="ARBA" id="ARBA00023242"/>
    </source>
</evidence>
<dbReference type="SMART" id="SM00293">
    <property type="entry name" value="PWWP"/>
    <property type="match status" value="1"/>
</dbReference>
<comment type="subcellular location">
    <subcellularLocation>
        <location evidence="1">Nucleus</location>
    </subcellularLocation>
</comment>
<feature type="domain" description="PWWP" evidence="7">
    <location>
        <begin position="10"/>
        <end position="60"/>
    </location>
</feature>
<reference evidence="8" key="2">
    <citation type="submission" date="2020-05" db="UniProtKB">
        <authorList>
            <consortium name="EnsemblMetazoa"/>
        </authorList>
    </citation>
    <scope>IDENTIFICATION</scope>
    <source>
        <strain evidence="8">IAEA</strain>
    </source>
</reference>
<dbReference type="AlphaFoldDB" id="A0A1A9WV81"/>
<dbReference type="SUPFAM" id="SSF63748">
    <property type="entry name" value="Tudor/PWWP/MBT"/>
    <property type="match status" value="1"/>
</dbReference>
<dbReference type="PROSITE" id="PS50812">
    <property type="entry name" value="PWWP"/>
    <property type="match status" value="1"/>
</dbReference>
<dbReference type="InterPro" id="IPR036218">
    <property type="entry name" value="HIVI-bd_sf"/>
</dbReference>
<evidence type="ECO:0000256" key="5">
    <source>
        <dbReference type="SAM" id="Coils"/>
    </source>
</evidence>
<evidence type="ECO:0000256" key="1">
    <source>
        <dbReference type="ARBA" id="ARBA00004123"/>
    </source>
</evidence>
<dbReference type="InterPro" id="IPR035441">
    <property type="entry name" value="TFIIS/LEDGF_dom_sf"/>
</dbReference>
<dbReference type="STRING" id="37001.A0A1A9WV81"/>
<feature type="region of interest" description="Disordered" evidence="6">
    <location>
        <begin position="517"/>
        <end position="593"/>
    </location>
</feature>
<protein>
    <submittedName>
        <fullName evidence="8">PWWP domain-containing protein</fullName>
    </submittedName>
</protein>
<keyword evidence="4" id="KW-0539">Nucleus</keyword>
<dbReference type="InterPro" id="IPR000313">
    <property type="entry name" value="PWWP_dom"/>
</dbReference>
<dbReference type="Gene3D" id="2.30.30.140">
    <property type="match status" value="1"/>
</dbReference>
<name>A0A1A9WV81_9MUSC</name>
<sequence>MGKERKQFNIGDLVFAKVKGYPAWPAKITKYNNKKYNVYFYGTGETANIKLEDLFQYVENKEKFATEKNMKRTNFREAMEQIEAALNGEDSAPITLRGGSTAVNNTKTERAVNSSFDDGGQIKADTTMTDESQIMSSSKIFIIDEIVGSELKEEKSSYAQNNEQDIGKSDDKKKLVDEIRSKDIKKKEDMIADISTIVAAPDSELVSRSGRKIKLKRYIDDLEEQSSANQTPPAKKKVPNEGIINSETSKPKSGKKSNSNIKPVATITPTVKTGNKTEVINNLLLAFIPPAKCIGIKLDFEKPDLFETSMEMRQWEEQARKEAEELKEQLEMGSIKLEDVKERVVLNPPRSKIDQDEANRFNALMLEQEDALFVERDFIQLSQDLRDCLGLRRANVDRCLEILKQFKELQLNRLMLLRNPDCVDGIRRLQRYIGNLKSWNLTPEQEADFKMKAEIIRNEAIMIYSNFKKIFGPTHKQRFWEEFCDHVEAYKENTKHINDKNCLIMTEKTYKTLVANNNVKQTTSKSNDTEGRKSREEEEEEDIDDKPQDHNNTPEVVNLVEDVEENDNNFSSKINDDDGTGTVDNINNEITEI</sequence>
<keyword evidence="3 5" id="KW-0175">Coiled coil</keyword>
<dbReference type="SUPFAM" id="SSF140576">
    <property type="entry name" value="HIV integrase-binding domain"/>
    <property type="match status" value="1"/>
</dbReference>
<dbReference type="VEuPathDB" id="VectorBase:GBRI033696"/>
<feature type="region of interest" description="Disordered" evidence="6">
    <location>
        <begin position="224"/>
        <end position="261"/>
    </location>
</feature>
<dbReference type="Pfam" id="PF00855">
    <property type="entry name" value="PWWP"/>
    <property type="match status" value="1"/>
</dbReference>
<feature type="compositionally biased region" description="Polar residues" evidence="6">
    <location>
        <begin position="517"/>
        <end position="526"/>
    </location>
</feature>
<feature type="coiled-coil region" evidence="5">
    <location>
        <begin position="312"/>
        <end position="343"/>
    </location>
</feature>
<evidence type="ECO:0000313" key="9">
    <source>
        <dbReference type="Proteomes" id="UP000091820"/>
    </source>
</evidence>
<proteinExistence type="inferred from homology"/>
<keyword evidence="9" id="KW-1185">Reference proteome</keyword>
<reference evidence="9" key="1">
    <citation type="submission" date="2014-03" db="EMBL/GenBank/DDBJ databases">
        <authorList>
            <person name="Aksoy S."/>
            <person name="Warren W."/>
            <person name="Wilson R.K."/>
        </authorList>
    </citation>
    <scope>NUCLEOTIDE SEQUENCE [LARGE SCALE GENOMIC DNA]</scope>
    <source>
        <strain evidence="9">IAEA</strain>
    </source>
</reference>
<dbReference type="GO" id="GO:0005634">
    <property type="term" value="C:nucleus"/>
    <property type="evidence" value="ECO:0007669"/>
    <property type="project" value="UniProtKB-SubCell"/>
</dbReference>
<dbReference type="PANTHER" id="PTHR12550:SF70">
    <property type="entry name" value="JIL-1 ANCHORING AND STABILIZING PROTEIN, ISOFORM A"/>
    <property type="match status" value="1"/>
</dbReference>
<dbReference type="InterPro" id="IPR021567">
    <property type="entry name" value="LEDGF_IBD"/>
</dbReference>
<comment type="similarity">
    <text evidence="2">Belongs to the HDGF family.</text>
</comment>
<evidence type="ECO:0000313" key="8">
    <source>
        <dbReference type="EnsemblMetazoa" id="GBRI033696-PA"/>
    </source>
</evidence>
<evidence type="ECO:0000259" key="7">
    <source>
        <dbReference type="PROSITE" id="PS50812"/>
    </source>
</evidence>
<evidence type="ECO:0000256" key="6">
    <source>
        <dbReference type="SAM" id="MobiDB-lite"/>
    </source>
</evidence>
<feature type="compositionally biased region" description="Basic and acidic residues" evidence="6">
    <location>
        <begin position="527"/>
        <end position="536"/>
    </location>
</feature>
<accession>A0A1A9WV81</accession>
<dbReference type="EnsemblMetazoa" id="GBRI033696-RA">
    <property type="protein sequence ID" value="GBRI033696-PA"/>
    <property type="gene ID" value="GBRI033696"/>
</dbReference>
<dbReference type="Gene3D" id="1.20.930.10">
    <property type="entry name" value="Conserved domain common to transcription factors TFIIS, elongin A, CRSP70"/>
    <property type="match status" value="1"/>
</dbReference>